<dbReference type="RefSeq" id="XP_060303059.1">
    <property type="nucleotide sequence ID" value="XM_060443383.1"/>
</dbReference>
<dbReference type="EMBL" id="JAUIRO010000001">
    <property type="protein sequence ID" value="KAK0734182.1"/>
    <property type="molecule type" value="Genomic_DNA"/>
</dbReference>
<name>A0AA40EDB7_9PEZI</name>
<evidence type="ECO:0000313" key="3">
    <source>
        <dbReference type="Proteomes" id="UP001172101"/>
    </source>
</evidence>
<evidence type="ECO:0000313" key="2">
    <source>
        <dbReference type="EMBL" id="KAK0734182.1"/>
    </source>
</evidence>
<gene>
    <name evidence="2" type="ORF">B0T26DRAFT_736936</name>
</gene>
<comment type="caution">
    <text evidence="2">The sequence shown here is derived from an EMBL/GenBank/DDBJ whole genome shotgun (WGS) entry which is preliminary data.</text>
</comment>
<proteinExistence type="predicted"/>
<protein>
    <recommendedName>
        <fullName evidence="1">HNH nuclease domain-containing protein</fullName>
    </recommendedName>
</protein>
<evidence type="ECO:0000259" key="1">
    <source>
        <dbReference type="Pfam" id="PF13391"/>
    </source>
</evidence>
<reference evidence="2" key="1">
    <citation type="submission" date="2023-06" db="EMBL/GenBank/DDBJ databases">
        <title>Genome-scale phylogeny and comparative genomics of the fungal order Sordariales.</title>
        <authorList>
            <consortium name="Lawrence Berkeley National Laboratory"/>
            <person name="Hensen N."/>
            <person name="Bonometti L."/>
            <person name="Westerberg I."/>
            <person name="Brannstrom I.O."/>
            <person name="Guillou S."/>
            <person name="Cros-Aarteil S."/>
            <person name="Calhoun S."/>
            <person name="Haridas S."/>
            <person name="Kuo A."/>
            <person name="Mondo S."/>
            <person name="Pangilinan J."/>
            <person name="Riley R."/>
            <person name="LaButti K."/>
            <person name="Andreopoulos B."/>
            <person name="Lipzen A."/>
            <person name="Chen C."/>
            <person name="Yanf M."/>
            <person name="Daum C."/>
            <person name="Ng V."/>
            <person name="Clum A."/>
            <person name="Steindorff A."/>
            <person name="Ohm R."/>
            <person name="Martin F."/>
            <person name="Silar P."/>
            <person name="Natvig D."/>
            <person name="Lalanne C."/>
            <person name="Gautier V."/>
            <person name="Ament-velasquez S.L."/>
            <person name="Kruys A."/>
            <person name="Hutchinson M.I."/>
            <person name="Powell A.J."/>
            <person name="Barry K."/>
            <person name="Miller A.N."/>
            <person name="Grigoriev I.V."/>
            <person name="Debuchy R."/>
            <person name="Gladieux P."/>
            <person name="Thoren M.H."/>
            <person name="Johannesson H."/>
        </authorList>
    </citation>
    <scope>NUCLEOTIDE SEQUENCE</scope>
    <source>
        <strain evidence="2">SMH2392-1A</strain>
    </source>
</reference>
<dbReference type="AlphaFoldDB" id="A0AA40EDB7"/>
<dbReference type="InterPro" id="IPR003615">
    <property type="entry name" value="HNH_nuc"/>
</dbReference>
<dbReference type="GeneID" id="85326653"/>
<dbReference type="Proteomes" id="UP001172101">
    <property type="component" value="Unassembled WGS sequence"/>
</dbReference>
<organism evidence="2 3">
    <name type="scientific">Lasiosphaeria miniovina</name>
    <dbReference type="NCBI Taxonomy" id="1954250"/>
    <lineage>
        <taxon>Eukaryota</taxon>
        <taxon>Fungi</taxon>
        <taxon>Dikarya</taxon>
        <taxon>Ascomycota</taxon>
        <taxon>Pezizomycotina</taxon>
        <taxon>Sordariomycetes</taxon>
        <taxon>Sordariomycetidae</taxon>
        <taxon>Sordariales</taxon>
        <taxon>Lasiosphaeriaceae</taxon>
        <taxon>Lasiosphaeria</taxon>
    </lineage>
</organism>
<dbReference type="Pfam" id="PF13391">
    <property type="entry name" value="HNH_2"/>
    <property type="match status" value="1"/>
</dbReference>
<sequence>MFVQPRKRLGASELWALGLEGTIDFSATSPLTADARARARRRLYHVVQHFETAETGAARRGSQRGIYYNRPLLVRLTYEYARSEESRDVFLVTLFRSMALDLDYEDTNDDDIDVRNEHVEERLRTGLYGFAEYLVDNFFLPLKASSNRTPQPLGLTAGTCRDARSRFDRVSALRGACLIRDRRRCVVSRRFDIVEAIERIKADGDDARYDDGLPLNNVSPFDRLEVAHILPHSLTKVDPDALLNPSREAALAILNMFDVGIVYLIEGAEIDRPQNAITLTSLHHHLFGNFNLFFEPVPGQPPHTSRIDSFFRQLVDDPRLPITRTLYLAEVRTIDPPSARLLAIHYAIAHILYLSAAGGYIDRILRDAAENGIRPDGSTELGRLVNLGHEFGLTRQFQTI</sequence>
<keyword evidence="3" id="KW-1185">Reference proteome</keyword>
<feature type="domain" description="HNH nuclease" evidence="1">
    <location>
        <begin position="223"/>
        <end position="294"/>
    </location>
</feature>
<accession>A0AA40EDB7</accession>